<keyword evidence="2" id="KW-0326">Glycosidase</keyword>
<name>A0A8T1VLY8_9STRA</name>
<dbReference type="InterPro" id="IPR018087">
    <property type="entry name" value="Glyco_hydro_5_CS"/>
</dbReference>
<dbReference type="InterPro" id="IPR052066">
    <property type="entry name" value="Glycosphingolipid_Hydrolases"/>
</dbReference>
<accession>A0A8T1VLY8</accession>
<dbReference type="OrthoDB" id="9971853at2759"/>
<organism evidence="6 7">
    <name type="scientific">Phytophthora pseudosyringae</name>
    <dbReference type="NCBI Taxonomy" id="221518"/>
    <lineage>
        <taxon>Eukaryota</taxon>
        <taxon>Sar</taxon>
        <taxon>Stramenopiles</taxon>
        <taxon>Oomycota</taxon>
        <taxon>Peronosporomycetes</taxon>
        <taxon>Peronosporales</taxon>
        <taxon>Peronosporaceae</taxon>
        <taxon>Phytophthora</taxon>
    </lineage>
</organism>
<evidence type="ECO:0008006" key="8">
    <source>
        <dbReference type="Google" id="ProtNLM"/>
    </source>
</evidence>
<dbReference type="InterPro" id="IPR001547">
    <property type="entry name" value="Glyco_hydro_5"/>
</dbReference>
<evidence type="ECO:0000256" key="1">
    <source>
        <dbReference type="ARBA" id="ARBA00022801"/>
    </source>
</evidence>
<dbReference type="Pfam" id="PF18564">
    <property type="entry name" value="Glyco_hydro_5_C"/>
    <property type="match status" value="1"/>
</dbReference>
<dbReference type="PROSITE" id="PS00659">
    <property type="entry name" value="GLYCOSYL_HYDROL_F5"/>
    <property type="match status" value="1"/>
</dbReference>
<gene>
    <name evidence="6" type="ORF">PHYPSEUDO_006497</name>
</gene>
<proteinExistence type="predicted"/>
<evidence type="ECO:0000256" key="3">
    <source>
        <dbReference type="SAM" id="MobiDB-lite"/>
    </source>
</evidence>
<keyword evidence="7" id="KW-1185">Reference proteome</keyword>
<feature type="compositionally biased region" description="Pro residues" evidence="3">
    <location>
        <begin position="10"/>
        <end position="19"/>
    </location>
</feature>
<dbReference type="GO" id="GO:0000272">
    <property type="term" value="P:polysaccharide catabolic process"/>
    <property type="evidence" value="ECO:0007669"/>
    <property type="project" value="InterPro"/>
</dbReference>
<dbReference type="Proteomes" id="UP000694044">
    <property type="component" value="Unassembled WGS sequence"/>
</dbReference>
<feature type="domain" description="Glycoside hydrolase family 5 C-terminal" evidence="5">
    <location>
        <begin position="585"/>
        <end position="672"/>
    </location>
</feature>
<evidence type="ECO:0000313" key="7">
    <source>
        <dbReference type="Proteomes" id="UP000694044"/>
    </source>
</evidence>
<dbReference type="InterPro" id="IPR041036">
    <property type="entry name" value="GH5_C"/>
</dbReference>
<evidence type="ECO:0000256" key="2">
    <source>
        <dbReference type="ARBA" id="ARBA00023295"/>
    </source>
</evidence>
<dbReference type="Pfam" id="PF00150">
    <property type="entry name" value="Cellulase"/>
    <property type="match status" value="1"/>
</dbReference>
<protein>
    <recommendedName>
        <fullName evidence="8">Glycosyl hydrolase</fullName>
    </recommendedName>
</protein>
<dbReference type="GO" id="GO:0008422">
    <property type="term" value="F:beta-glucosidase activity"/>
    <property type="evidence" value="ECO:0007669"/>
    <property type="project" value="TreeGrafter"/>
</dbReference>
<dbReference type="PANTHER" id="PTHR31308">
    <property type="match status" value="1"/>
</dbReference>
<evidence type="ECO:0000313" key="6">
    <source>
        <dbReference type="EMBL" id="KAG7381063.1"/>
    </source>
</evidence>
<comment type="caution">
    <text evidence="6">The sequence shown here is derived from an EMBL/GenBank/DDBJ whole genome shotgun (WGS) entry which is preliminary data.</text>
</comment>
<feature type="domain" description="Glycoside hydrolase family 5" evidence="4">
    <location>
        <begin position="98"/>
        <end position="273"/>
    </location>
</feature>
<reference evidence="6" key="1">
    <citation type="submission" date="2021-02" db="EMBL/GenBank/DDBJ databases">
        <authorList>
            <person name="Palmer J.M."/>
        </authorList>
    </citation>
    <scope>NUCLEOTIDE SEQUENCE</scope>
    <source>
        <strain evidence="6">SCRP734</strain>
    </source>
</reference>
<keyword evidence="1" id="KW-0378">Hydrolase</keyword>
<dbReference type="AlphaFoldDB" id="A0A8T1VLY8"/>
<sequence length="809" mass="90332">MPVAVAPSFDPLPLPPPPRTSMLPTTNGDAVGIRNGHFVDAQGRVRLLRGVNLGGSSKLPSGYQHTHRHSSSSFFDGARAVSFVNRPFPLSEAPVHFARLQRWGLTLLRFIVTWEAIEHAGPGVYDRDYLNYIRDVIAIAADYGLGIYVDPHQDVWSRWTGGDGAPMWTLEAVGLDPRNFEATKAALCVETCGLEVAKYPKMIWPTNYFKMACATMFSLFWAGAKCAPSCRVNGVPVQEYLQSHYLGAMTELAEALKGLTNVVGFGTMNEPSSGYVGLEDLGQHFHHGELKYDLAPTPFQGMALADGYRQVIQRWSNGANQHVFGRPDELVTVDPNGVRAWQQGRRCVWRDEGIWDVDGTTGEPILLRPDHFAGIMFGRDCYVPFAARFAERVRSILAHVLLFVELPPLEFSIDEFPEIDDTLIPRAVNATHWYDGVTLFLQAWRPYFTVDPRTKRPAFGAAAVRRTHLKQLAGIKVYGNEQMNNAPTLIGETGIPFNMHGGKAFRSGDFSSQVGALDNTISCLEASLVSFTLWCYTSDNCNDYGDQWNLEDLSLISNDKPVRPGAQLAVPERDSCARAIQAFARPYATRIAGTPSKSEFILDRVRYELEYVSDPGKSSEAAMHPTEVFVPQLQYPRGYSVDTSDGHFSVQSHDGWDVVSYLHDVSKANHWLVLTSKDVSIEKRRRARIVRRRSANQPEAMIDRRYHRSLQVFSWVACAAMTAKLVLFTDYGKRRGHGEQEHVFSGVRCIVVRPRTSLPSRTHALSLLSMLQIQRYTDKQLDKFFGVEDIKQQTQPSNASSAPAADKKG</sequence>
<dbReference type="EMBL" id="JAGDFM010000263">
    <property type="protein sequence ID" value="KAG7381063.1"/>
    <property type="molecule type" value="Genomic_DNA"/>
</dbReference>
<dbReference type="PANTHER" id="PTHR31308:SF5">
    <property type="entry name" value="ERGOSTERYL-BETA-GLUCOSIDASE"/>
    <property type="match status" value="1"/>
</dbReference>
<feature type="region of interest" description="Disordered" evidence="3">
    <location>
        <begin position="1"/>
        <end position="27"/>
    </location>
</feature>
<evidence type="ECO:0000259" key="5">
    <source>
        <dbReference type="Pfam" id="PF18564"/>
    </source>
</evidence>
<evidence type="ECO:0000259" key="4">
    <source>
        <dbReference type="Pfam" id="PF00150"/>
    </source>
</evidence>